<sequence>MASNPFLSPAARAGGLELGRLSALIIDESELLRSVLSRMLRDLGIPAVQAARRPEEARRMIKAALQPYDIILSEFHFSRQAAHDLSGQDLLDELRQSKGLPMQTAFIMVTDEARHPQVAAALEGALDDYLLKPITSGQFEERLRIVLERKAAFKEVFQAIDAGDYAGAAERCERMFREGGPYKVYAARIGSELYLRLKELEAARRMLESLLAHKAVPWARLGLARIALEGADPEQACRSLETLLAENPAYVDAYDVYGRALLEKMDFEAAAEVFGKAVQISPGNVSRLQKLGSLQLYLGDSGAAAEHLGAALDIGAHSRALDYQGVVALAVASLDVGGKQGLADIERAHKFLQEALTLHPDSARLRMLMKALDVVLALQLRQAEAASAGLAELAAQLARPECSFEMGACLIQLMARAAGTQALPGAMDWAARATQRFSVSHQRTRLLELAAARLPAMQELVRESAAAINEQAREAMGHLVNRQPELTLRALVALAVRSLNGRIIKLAQATLEHHGQHLNAALAQRLGAEIAMLQPEVAARPIVNRRS</sequence>
<evidence type="ECO:0000256" key="1">
    <source>
        <dbReference type="PROSITE-ProRule" id="PRU00169"/>
    </source>
</evidence>
<organism evidence="4 5">
    <name type="scientific">Paucibacter sediminis</name>
    <dbReference type="NCBI Taxonomy" id="3019553"/>
    <lineage>
        <taxon>Bacteria</taxon>
        <taxon>Pseudomonadati</taxon>
        <taxon>Pseudomonadota</taxon>
        <taxon>Betaproteobacteria</taxon>
        <taxon>Burkholderiales</taxon>
        <taxon>Sphaerotilaceae</taxon>
        <taxon>Roseateles</taxon>
    </lineage>
</organism>
<dbReference type="Gene3D" id="1.25.40.10">
    <property type="entry name" value="Tetratricopeptide repeat domain"/>
    <property type="match status" value="1"/>
</dbReference>
<feature type="repeat" description="TPR" evidence="2">
    <location>
        <begin position="251"/>
        <end position="284"/>
    </location>
</feature>
<name>A0AA95SRQ1_9BURK</name>
<dbReference type="GO" id="GO:0000160">
    <property type="term" value="P:phosphorelay signal transduction system"/>
    <property type="evidence" value="ECO:0007669"/>
    <property type="project" value="InterPro"/>
</dbReference>
<keyword evidence="2" id="KW-0802">TPR repeat</keyword>
<dbReference type="PANTHER" id="PTHR43228:SF1">
    <property type="entry name" value="TWO-COMPONENT RESPONSE REGULATOR ARR22"/>
    <property type="match status" value="1"/>
</dbReference>
<dbReference type="Gene3D" id="3.40.50.2300">
    <property type="match status" value="1"/>
</dbReference>
<proteinExistence type="predicted"/>
<dbReference type="Proteomes" id="UP001177769">
    <property type="component" value="Chromosome"/>
</dbReference>
<comment type="caution">
    <text evidence="1">Lacks conserved residue(s) required for the propagation of feature annotation.</text>
</comment>
<protein>
    <submittedName>
        <fullName evidence="4">Response regulator</fullName>
    </submittedName>
</protein>
<dbReference type="KEGG" id="pais:PFX98_07715"/>
<dbReference type="InterPro" id="IPR011990">
    <property type="entry name" value="TPR-like_helical_dom_sf"/>
</dbReference>
<dbReference type="SUPFAM" id="SSF48452">
    <property type="entry name" value="TPR-like"/>
    <property type="match status" value="1"/>
</dbReference>
<evidence type="ECO:0000313" key="4">
    <source>
        <dbReference type="EMBL" id="WIT13491.1"/>
    </source>
</evidence>
<dbReference type="InterPro" id="IPR011006">
    <property type="entry name" value="CheY-like_superfamily"/>
</dbReference>
<evidence type="ECO:0000256" key="2">
    <source>
        <dbReference type="PROSITE-ProRule" id="PRU00339"/>
    </source>
</evidence>
<gene>
    <name evidence="4" type="ORF">PFX98_07715</name>
</gene>
<dbReference type="InterPro" id="IPR001789">
    <property type="entry name" value="Sig_transdc_resp-reg_receiver"/>
</dbReference>
<dbReference type="SUPFAM" id="SSF52172">
    <property type="entry name" value="CheY-like"/>
    <property type="match status" value="1"/>
</dbReference>
<dbReference type="InterPro" id="IPR019734">
    <property type="entry name" value="TPR_rpt"/>
</dbReference>
<dbReference type="PANTHER" id="PTHR43228">
    <property type="entry name" value="TWO-COMPONENT RESPONSE REGULATOR"/>
    <property type="match status" value="1"/>
</dbReference>
<feature type="domain" description="Response regulatory" evidence="3">
    <location>
        <begin position="22"/>
        <end position="147"/>
    </location>
</feature>
<evidence type="ECO:0000313" key="5">
    <source>
        <dbReference type="Proteomes" id="UP001177769"/>
    </source>
</evidence>
<dbReference type="PROSITE" id="PS50005">
    <property type="entry name" value="TPR"/>
    <property type="match status" value="1"/>
</dbReference>
<accession>A0AA95SRQ1</accession>
<dbReference type="InterPro" id="IPR052048">
    <property type="entry name" value="ST_Response_Regulator"/>
</dbReference>
<evidence type="ECO:0000259" key="3">
    <source>
        <dbReference type="PROSITE" id="PS50110"/>
    </source>
</evidence>
<dbReference type="Pfam" id="PF00072">
    <property type="entry name" value="Response_reg"/>
    <property type="match status" value="1"/>
</dbReference>
<dbReference type="EMBL" id="CP116346">
    <property type="protein sequence ID" value="WIT13491.1"/>
    <property type="molecule type" value="Genomic_DNA"/>
</dbReference>
<dbReference type="Pfam" id="PF13181">
    <property type="entry name" value="TPR_8"/>
    <property type="match status" value="1"/>
</dbReference>
<dbReference type="SMART" id="SM00448">
    <property type="entry name" value="REC"/>
    <property type="match status" value="1"/>
</dbReference>
<dbReference type="PROSITE" id="PS50110">
    <property type="entry name" value="RESPONSE_REGULATORY"/>
    <property type="match status" value="1"/>
</dbReference>
<keyword evidence="5" id="KW-1185">Reference proteome</keyword>
<dbReference type="RefSeq" id="WP_285234606.1">
    <property type="nucleotide sequence ID" value="NZ_CP116346.1"/>
</dbReference>
<reference evidence="4" key="1">
    <citation type="submission" date="2023-01" db="EMBL/GenBank/DDBJ databases">
        <title>Whole genome sequence of Paucibacter sp. S2-9 isolated from pond sediment.</title>
        <authorList>
            <person name="Jung J.Y."/>
        </authorList>
    </citation>
    <scope>NUCLEOTIDE SEQUENCE</scope>
    <source>
        <strain evidence="4">S2-9</strain>
    </source>
</reference>
<dbReference type="AlphaFoldDB" id="A0AA95SRQ1"/>